<sequence>MTGFHVTLRHLAAPRNRHLGWQPQPVSFVLARSVKQKDRSAITMVKTCLIVGCAVHGGRDQRSFYRLPALIENQCEKTKTLSTVAESDIQGGFGRLESHSRKCAVHIL</sequence>
<keyword evidence="2" id="KW-1185">Reference proteome</keyword>
<gene>
    <name evidence="1" type="ORF">CHARACLAT_007305</name>
</gene>
<evidence type="ECO:0000313" key="1">
    <source>
        <dbReference type="EMBL" id="MED6270179.1"/>
    </source>
</evidence>
<organism evidence="1 2">
    <name type="scientific">Characodon lateralis</name>
    <dbReference type="NCBI Taxonomy" id="208331"/>
    <lineage>
        <taxon>Eukaryota</taxon>
        <taxon>Metazoa</taxon>
        <taxon>Chordata</taxon>
        <taxon>Craniata</taxon>
        <taxon>Vertebrata</taxon>
        <taxon>Euteleostomi</taxon>
        <taxon>Actinopterygii</taxon>
        <taxon>Neopterygii</taxon>
        <taxon>Teleostei</taxon>
        <taxon>Neoteleostei</taxon>
        <taxon>Acanthomorphata</taxon>
        <taxon>Ovalentaria</taxon>
        <taxon>Atherinomorphae</taxon>
        <taxon>Cyprinodontiformes</taxon>
        <taxon>Goodeidae</taxon>
        <taxon>Characodon</taxon>
    </lineage>
</organism>
<accession>A0ABU7D7Q9</accession>
<dbReference type="EMBL" id="JAHUTJ010016793">
    <property type="protein sequence ID" value="MED6270179.1"/>
    <property type="molecule type" value="Genomic_DNA"/>
</dbReference>
<protein>
    <submittedName>
        <fullName evidence="1">Uncharacterized protein</fullName>
    </submittedName>
</protein>
<proteinExistence type="predicted"/>
<comment type="caution">
    <text evidence="1">The sequence shown here is derived from an EMBL/GenBank/DDBJ whole genome shotgun (WGS) entry which is preliminary data.</text>
</comment>
<reference evidence="1 2" key="1">
    <citation type="submission" date="2021-06" db="EMBL/GenBank/DDBJ databases">
        <authorList>
            <person name="Palmer J.M."/>
        </authorList>
    </citation>
    <scope>NUCLEOTIDE SEQUENCE [LARGE SCALE GENOMIC DNA]</scope>
    <source>
        <strain evidence="1 2">CL_MEX2019</strain>
        <tissue evidence="1">Muscle</tissue>
    </source>
</reference>
<dbReference type="Proteomes" id="UP001352852">
    <property type="component" value="Unassembled WGS sequence"/>
</dbReference>
<name>A0ABU7D7Q9_9TELE</name>
<evidence type="ECO:0000313" key="2">
    <source>
        <dbReference type="Proteomes" id="UP001352852"/>
    </source>
</evidence>